<evidence type="ECO:0000313" key="1">
    <source>
        <dbReference type="EMBL" id="MPN38850.1"/>
    </source>
</evidence>
<protein>
    <recommendedName>
        <fullName evidence="2">DUF1848 domain-containing protein</fullName>
    </recommendedName>
</protein>
<evidence type="ECO:0008006" key="2">
    <source>
        <dbReference type="Google" id="ProtNLM"/>
    </source>
</evidence>
<accession>A0A645HJD0</accession>
<dbReference type="EMBL" id="VSSQ01094328">
    <property type="protein sequence ID" value="MPN38850.1"/>
    <property type="molecule type" value="Genomic_DNA"/>
</dbReference>
<comment type="caution">
    <text evidence="1">The sequence shown here is derived from an EMBL/GenBank/DDBJ whole genome shotgun (WGS) entry which is preliminary data.</text>
</comment>
<organism evidence="1">
    <name type="scientific">bioreactor metagenome</name>
    <dbReference type="NCBI Taxonomy" id="1076179"/>
    <lineage>
        <taxon>unclassified sequences</taxon>
        <taxon>metagenomes</taxon>
        <taxon>ecological metagenomes</taxon>
    </lineage>
</organism>
<dbReference type="InterPro" id="IPR014998">
    <property type="entry name" value="DUF1848"/>
</dbReference>
<sequence>MKSFSAVTVNNKDMIEIGKTLSDIASSYGLKIETCSELIDLSSVGIEHAKCIDDKLIADILGENINIQKDKNQRDICGCVASIDIGAYNTCKHGCLYCYANFSDKAVKNNIMKHDPKSPMLIGNIEPGDKITDRKMDSYKEDQLSFFKG</sequence>
<proteinExistence type="predicted"/>
<gene>
    <name evidence="1" type="ORF">SDC9_186375</name>
</gene>
<name>A0A645HJD0_9ZZZZ</name>
<dbReference type="Pfam" id="PF08902">
    <property type="entry name" value="DUF1848"/>
    <property type="match status" value="1"/>
</dbReference>
<dbReference type="AlphaFoldDB" id="A0A645HJD0"/>
<reference evidence="1" key="1">
    <citation type="submission" date="2019-08" db="EMBL/GenBank/DDBJ databases">
        <authorList>
            <person name="Kucharzyk K."/>
            <person name="Murdoch R.W."/>
            <person name="Higgins S."/>
            <person name="Loffler F."/>
        </authorList>
    </citation>
    <scope>NUCLEOTIDE SEQUENCE</scope>
</reference>